<sequence>MTDEQRAAVVADFRKEHDGREPAYIGATNNRFGLKKIGEAIDPWRTPYGWSISTGPSGLFVIDCDGAEAVEWFREFCEENDIDLSQCPQVKTQSGGWHIYFADDAASPTRTAAGLKRWKSDDGKRIAGIDLRAAGGQTVAPNTLLTDGREYAAIEGTADLATAYASKSIPLVPQVLREWVGANRSKATTDVDDIEIAKLRAEVDGAPIPSFDEIVTPIGDLDFEAALSENARLRAAWESDVDGDHSAARMALANHLAMAFPGELTAAQYAAFLSEFEGAGTFDPEKRKRPAEAQKGRYDTRDIAREFAKAQMNYYAQHAPSDGSAFTAIEGEDGADQSASPKKAGVKSLIEFCAEYTPVEFLLDGVIERAKLYTMTAPTGAGKTTMLASLALAVAAGRDDVFGRETPQGRVLYCSFENPDDFRVKLMAAAEAHRIELGAINANFNILDVLRDPKALCKNAERSGPYALAIIDTLQAAFQGDDSNSNDQVKKFAQGIHPITLLEGRPSVIMAAHPVKGADKDKLVPYGGGALLNYVDGNYTLWKPQSSNVATLHYQGKFRGSTFSPISLDISGFESSLLDAKGRRRWLPVARIMDNEAAASARAREERDALSVDARWLHAISRAPEATQDVLSQTMGVSRPAAQRRLSKLKEQGLLALMDGKRVLTDAGRQKLAEAETAAKRTFEAVPEEDDAHL</sequence>
<dbReference type="InterPro" id="IPR015330">
    <property type="entry name" value="DNA_primase/pol_bifunc_N"/>
</dbReference>
<dbReference type="InterPro" id="IPR036390">
    <property type="entry name" value="WH_DNA-bd_sf"/>
</dbReference>
<dbReference type="Pfam" id="PF12802">
    <property type="entry name" value="MarR_2"/>
    <property type="match status" value="1"/>
</dbReference>
<dbReference type="Pfam" id="PF13481">
    <property type="entry name" value="AAA_25"/>
    <property type="match status" value="1"/>
</dbReference>
<dbReference type="GO" id="GO:0003700">
    <property type="term" value="F:DNA-binding transcription factor activity"/>
    <property type="evidence" value="ECO:0007669"/>
    <property type="project" value="InterPro"/>
</dbReference>
<name>A0A3G8M3T3_9HYPH</name>
<evidence type="ECO:0000313" key="2">
    <source>
        <dbReference type="EMBL" id="AZG76304.1"/>
    </source>
</evidence>
<dbReference type="KEGG" id="mros:EHO51_05940"/>
<dbReference type="SMART" id="SM00943">
    <property type="entry name" value="Prim-Pol"/>
    <property type="match status" value="1"/>
</dbReference>
<dbReference type="AlphaFoldDB" id="A0A3G8M3T3"/>
<dbReference type="EMBL" id="CP034086">
    <property type="protein sequence ID" value="AZG76304.1"/>
    <property type="molecule type" value="Genomic_DNA"/>
</dbReference>
<evidence type="ECO:0000313" key="3">
    <source>
        <dbReference type="Proteomes" id="UP000273982"/>
    </source>
</evidence>
<gene>
    <name evidence="2" type="ORF">EHO51_05940</name>
</gene>
<organism evidence="2 3">
    <name type="scientific">Methylocystis rosea</name>
    <dbReference type="NCBI Taxonomy" id="173366"/>
    <lineage>
        <taxon>Bacteria</taxon>
        <taxon>Pseudomonadati</taxon>
        <taxon>Pseudomonadota</taxon>
        <taxon>Alphaproteobacteria</taxon>
        <taxon>Hyphomicrobiales</taxon>
        <taxon>Methylocystaceae</taxon>
        <taxon>Methylocystis</taxon>
    </lineage>
</organism>
<protein>
    <submittedName>
        <fullName evidence="2">MarR family transcriptional regulator</fullName>
    </submittedName>
</protein>
<dbReference type="SUPFAM" id="SSF56747">
    <property type="entry name" value="Prim-pol domain"/>
    <property type="match status" value="1"/>
</dbReference>
<accession>A0A3G8M3T3</accession>
<dbReference type="Gene3D" id="3.40.50.300">
    <property type="entry name" value="P-loop containing nucleotide triphosphate hydrolases"/>
    <property type="match status" value="1"/>
</dbReference>
<dbReference type="SUPFAM" id="SSF46785">
    <property type="entry name" value="Winged helix' DNA-binding domain"/>
    <property type="match status" value="1"/>
</dbReference>
<feature type="domain" description="DNA primase/polymerase bifunctional N-terminal" evidence="1">
    <location>
        <begin position="7"/>
        <end position="176"/>
    </location>
</feature>
<proteinExistence type="predicted"/>
<dbReference type="InterPro" id="IPR027417">
    <property type="entry name" value="P-loop_NTPase"/>
</dbReference>
<dbReference type="InterPro" id="IPR036388">
    <property type="entry name" value="WH-like_DNA-bd_sf"/>
</dbReference>
<reference evidence="2 3" key="1">
    <citation type="submission" date="2018-11" db="EMBL/GenBank/DDBJ databases">
        <title>Genome squencing of methanotrophic bacteria isolated from alkaline groundwater in Korea.</title>
        <authorList>
            <person name="Nguyen L.N."/>
        </authorList>
    </citation>
    <scope>NUCLEOTIDE SEQUENCE [LARGE SCALE GENOMIC DNA]</scope>
    <source>
        <strain evidence="2 3">GW6</strain>
    </source>
</reference>
<dbReference type="Pfam" id="PF09250">
    <property type="entry name" value="Prim-Pol"/>
    <property type="match status" value="1"/>
</dbReference>
<evidence type="ECO:0000259" key="1">
    <source>
        <dbReference type="SMART" id="SM00943"/>
    </source>
</evidence>
<dbReference type="SUPFAM" id="SSF52540">
    <property type="entry name" value="P-loop containing nucleoside triphosphate hydrolases"/>
    <property type="match status" value="1"/>
</dbReference>
<dbReference type="InterPro" id="IPR000835">
    <property type="entry name" value="HTH_MarR-typ"/>
</dbReference>
<dbReference type="Gene3D" id="1.10.10.10">
    <property type="entry name" value="Winged helix-like DNA-binding domain superfamily/Winged helix DNA-binding domain"/>
    <property type="match status" value="1"/>
</dbReference>
<dbReference type="Proteomes" id="UP000273982">
    <property type="component" value="Chromosome"/>
</dbReference>